<evidence type="ECO:0000313" key="4">
    <source>
        <dbReference type="Proteomes" id="UP000076925"/>
    </source>
</evidence>
<dbReference type="GO" id="GO:0032259">
    <property type="term" value="P:methylation"/>
    <property type="evidence" value="ECO:0007669"/>
    <property type="project" value="UniProtKB-KW"/>
</dbReference>
<evidence type="ECO:0000313" key="3">
    <source>
        <dbReference type="EMBL" id="KYC43375.1"/>
    </source>
</evidence>
<organism evidence="3 4">
    <name type="scientific">Scytonema hofmannii PCC 7110</name>
    <dbReference type="NCBI Taxonomy" id="128403"/>
    <lineage>
        <taxon>Bacteria</taxon>
        <taxon>Bacillati</taxon>
        <taxon>Cyanobacteriota</taxon>
        <taxon>Cyanophyceae</taxon>
        <taxon>Nostocales</taxon>
        <taxon>Scytonemataceae</taxon>
        <taxon>Scytonema</taxon>
    </lineage>
</organism>
<dbReference type="GO" id="GO:0008168">
    <property type="term" value="F:methyltransferase activity"/>
    <property type="evidence" value="ECO:0007669"/>
    <property type="project" value="UniProtKB-KW"/>
</dbReference>
<dbReference type="CDD" id="cd02440">
    <property type="entry name" value="AdoMet_MTases"/>
    <property type="match status" value="1"/>
</dbReference>
<proteinExistence type="predicted"/>
<comment type="caution">
    <text evidence="3">The sequence shown here is derived from an EMBL/GenBank/DDBJ whole genome shotgun (WGS) entry which is preliminary data.</text>
</comment>
<evidence type="ECO:0000256" key="1">
    <source>
        <dbReference type="ARBA" id="ARBA00022679"/>
    </source>
</evidence>
<dbReference type="InterPro" id="IPR041698">
    <property type="entry name" value="Methyltransf_25"/>
</dbReference>
<gene>
    <name evidence="3" type="ORF">WA1_13755</name>
</gene>
<keyword evidence="1 3" id="KW-0808">Transferase</keyword>
<keyword evidence="3" id="KW-0489">Methyltransferase</keyword>
<keyword evidence="4" id="KW-1185">Reference proteome</keyword>
<dbReference type="STRING" id="128403.WA1_13755"/>
<dbReference type="PANTHER" id="PTHR43861:SF3">
    <property type="entry name" value="PUTATIVE (AFU_ORTHOLOGUE AFUA_2G14390)-RELATED"/>
    <property type="match status" value="1"/>
</dbReference>
<sequence length="203" mass="22754">MYSNELDRWNQRYSSSEYFFGQQPNEFLRSQSYRLRPGQKVLAIADGEGRNGVWLASLGLDVLSIDISPIALEKAQRLAASQGVTITTEVADLATWDWAVERFDCVVAIFIQFAGSDLRTHIFEQIQASLKTGGLLLLQGYTPKQLEFKTGGPPYIENMYTAQLLQESFHNMEILHLVEHDAILSEGVGHNGMSALVDLVCRK</sequence>
<dbReference type="Proteomes" id="UP000076925">
    <property type="component" value="Unassembled WGS sequence"/>
</dbReference>
<dbReference type="Gene3D" id="3.40.50.150">
    <property type="entry name" value="Vaccinia Virus protein VP39"/>
    <property type="match status" value="1"/>
</dbReference>
<dbReference type="AlphaFoldDB" id="A0A139XF98"/>
<name>A0A139XF98_9CYAN</name>
<reference evidence="3 4" key="1">
    <citation type="journal article" date="2013" name="Genome Biol. Evol.">
        <title>Genomes of Stigonematalean cyanobacteria (subsection V) and the evolution of oxygenic photosynthesis from prokaryotes to plastids.</title>
        <authorList>
            <person name="Dagan T."/>
            <person name="Roettger M."/>
            <person name="Stucken K."/>
            <person name="Landan G."/>
            <person name="Koch R."/>
            <person name="Major P."/>
            <person name="Gould S.B."/>
            <person name="Goremykin V.V."/>
            <person name="Rippka R."/>
            <person name="Tandeau de Marsac N."/>
            <person name="Gugger M."/>
            <person name="Lockhart P.J."/>
            <person name="Allen J.F."/>
            <person name="Brune I."/>
            <person name="Maus I."/>
            <person name="Puhler A."/>
            <person name="Martin W.F."/>
        </authorList>
    </citation>
    <scope>NUCLEOTIDE SEQUENCE [LARGE SCALE GENOMIC DNA]</scope>
    <source>
        <strain evidence="3 4">PCC 7110</strain>
    </source>
</reference>
<feature type="domain" description="Methyltransferase" evidence="2">
    <location>
        <begin position="41"/>
        <end position="134"/>
    </location>
</feature>
<evidence type="ECO:0000259" key="2">
    <source>
        <dbReference type="Pfam" id="PF13649"/>
    </source>
</evidence>
<dbReference type="EMBL" id="ANNX02000016">
    <property type="protein sequence ID" value="KYC43375.1"/>
    <property type="molecule type" value="Genomic_DNA"/>
</dbReference>
<dbReference type="OrthoDB" id="9804312at2"/>
<dbReference type="PANTHER" id="PTHR43861">
    <property type="entry name" value="TRANS-ACONITATE 2-METHYLTRANSFERASE-RELATED"/>
    <property type="match status" value="1"/>
</dbReference>
<accession>A0A139XF98</accession>
<dbReference type="SUPFAM" id="SSF53335">
    <property type="entry name" value="S-adenosyl-L-methionine-dependent methyltransferases"/>
    <property type="match status" value="1"/>
</dbReference>
<dbReference type="Pfam" id="PF13649">
    <property type="entry name" value="Methyltransf_25"/>
    <property type="match status" value="1"/>
</dbReference>
<protein>
    <submittedName>
        <fullName evidence="3">SAM-dependent methyltransferase</fullName>
    </submittedName>
</protein>
<dbReference type="InterPro" id="IPR029063">
    <property type="entry name" value="SAM-dependent_MTases_sf"/>
</dbReference>